<protein>
    <recommendedName>
        <fullName evidence="1">GGDEF domain-containing protein</fullName>
    </recommendedName>
</protein>
<dbReference type="PANTHER" id="PTHR45138">
    <property type="entry name" value="REGULATORY COMPONENTS OF SENSORY TRANSDUCTION SYSTEM"/>
    <property type="match status" value="1"/>
</dbReference>
<proteinExistence type="predicted"/>
<dbReference type="CDD" id="cd01949">
    <property type="entry name" value="GGDEF"/>
    <property type="match status" value="1"/>
</dbReference>
<dbReference type="PROSITE" id="PS50887">
    <property type="entry name" value="GGDEF"/>
    <property type="match status" value="1"/>
</dbReference>
<dbReference type="GO" id="GO:1902201">
    <property type="term" value="P:negative regulation of bacterial-type flagellum-dependent cell motility"/>
    <property type="evidence" value="ECO:0007669"/>
    <property type="project" value="TreeGrafter"/>
</dbReference>
<dbReference type="AlphaFoldDB" id="A0A1S2LJK1"/>
<dbReference type="SMART" id="SM00267">
    <property type="entry name" value="GGDEF"/>
    <property type="match status" value="1"/>
</dbReference>
<evidence type="ECO:0000313" key="2">
    <source>
        <dbReference type="EMBL" id="OIJ12591.1"/>
    </source>
</evidence>
<accession>A0A1S2LJK1</accession>
<dbReference type="InterPro" id="IPR003018">
    <property type="entry name" value="GAF"/>
</dbReference>
<organism evidence="2 3">
    <name type="scientific">Anaerobacillus alkalilacustris</name>
    <dbReference type="NCBI Taxonomy" id="393763"/>
    <lineage>
        <taxon>Bacteria</taxon>
        <taxon>Bacillati</taxon>
        <taxon>Bacillota</taxon>
        <taxon>Bacilli</taxon>
        <taxon>Bacillales</taxon>
        <taxon>Bacillaceae</taxon>
        <taxon>Anaerobacillus</taxon>
    </lineage>
</organism>
<dbReference type="GO" id="GO:0005886">
    <property type="term" value="C:plasma membrane"/>
    <property type="evidence" value="ECO:0007669"/>
    <property type="project" value="TreeGrafter"/>
</dbReference>
<dbReference type="SUPFAM" id="SSF55073">
    <property type="entry name" value="Nucleotide cyclase"/>
    <property type="match status" value="1"/>
</dbReference>
<sequence>MIIQILKETDYTDEFPVFAEAFLNELKKMFSEYDFLLTLLNRNEDLLRPCYATSSFVLSERYLLRIEDINKLLMTVEDGDCVNVITKSVANQNGILVYDECFEDFVLIPIKYNQLLWTVLVCGKKHGKIKSDHINIVVEIIKKVKKLIYKLLTYEKKQKDQKRKELLLQLTKKFHFTMDVSAILGEIIYASKQVFSTFEIQLLLSHEWEVSEDLQVQQLSYSKDKTNEMATNAYLTGKIHIESLRKRRNSIVYAPLRGKQGVYGVLKIIGRHSSVFKNHEIEFLEVLADTGGNAIENAELYQQSRQLVEDLQLINKTSHQLNLNLRLSETINYMTKQIKLSFNAQEIGFFMFRKNGQIKVIEGSTKYFLKESSTEEISPFFERIKMDMDALFIGDLASQEPHLLRPFRSFIAVPMVQKGELKGAVIIVHEHAYHFSFNKFKLLQSLIHHSTLAFTNSMLHEELEKLVITDHLTRLYARNFLDERINESMEKDAYGCFLLIDIDNFKQINDVYGHQIGDDIIIQVANVLKKNIKNTDIAARWGGEELAVYLPKADKQVGELVAQRIRKKVKEVTKPKVTISCGVSDWKQIDRDKSLKRLFRYADQALYKAKRSGKNAVVIYGDDIVNTKKIWS</sequence>
<reference evidence="2 3" key="1">
    <citation type="submission" date="2016-10" db="EMBL/GenBank/DDBJ databases">
        <title>Draft genome sequences of four alkaliphilic bacteria belonging to the Anaerobacillus genus.</title>
        <authorList>
            <person name="Bassil N.M."/>
            <person name="Lloyd J.R."/>
        </authorList>
    </citation>
    <scope>NUCLEOTIDE SEQUENCE [LARGE SCALE GENOMIC DNA]</scope>
    <source>
        <strain evidence="2 3">DSM 18345</strain>
    </source>
</reference>
<evidence type="ECO:0000259" key="1">
    <source>
        <dbReference type="PROSITE" id="PS50887"/>
    </source>
</evidence>
<dbReference type="GO" id="GO:0043709">
    <property type="term" value="P:cell adhesion involved in single-species biofilm formation"/>
    <property type="evidence" value="ECO:0007669"/>
    <property type="project" value="TreeGrafter"/>
</dbReference>
<gene>
    <name evidence="2" type="ORF">BKP37_13420</name>
</gene>
<dbReference type="InterPro" id="IPR029787">
    <property type="entry name" value="Nucleotide_cyclase"/>
</dbReference>
<dbReference type="SUPFAM" id="SSF55781">
    <property type="entry name" value="GAF domain-like"/>
    <property type="match status" value="2"/>
</dbReference>
<name>A0A1S2LJK1_9BACI</name>
<dbReference type="Pfam" id="PF00990">
    <property type="entry name" value="GGDEF"/>
    <property type="match status" value="1"/>
</dbReference>
<dbReference type="EMBL" id="MLQR01000031">
    <property type="protein sequence ID" value="OIJ12591.1"/>
    <property type="molecule type" value="Genomic_DNA"/>
</dbReference>
<evidence type="ECO:0000313" key="3">
    <source>
        <dbReference type="Proteomes" id="UP000179524"/>
    </source>
</evidence>
<dbReference type="SMART" id="SM00065">
    <property type="entry name" value="GAF"/>
    <property type="match status" value="2"/>
</dbReference>
<dbReference type="GO" id="GO:0052621">
    <property type="term" value="F:diguanylate cyclase activity"/>
    <property type="evidence" value="ECO:0007669"/>
    <property type="project" value="TreeGrafter"/>
</dbReference>
<comment type="caution">
    <text evidence="2">The sequence shown here is derived from an EMBL/GenBank/DDBJ whole genome shotgun (WGS) entry which is preliminary data.</text>
</comment>
<dbReference type="InterPro" id="IPR029016">
    <property type="entry name" value="GAF-like_dom_sf"/>
</dbReference>
<dbReference type="NCBIfam" id="TIGR00254">
    <property type="entry name" value="GGDEF"/>
    <property type="match status" value="1"/>
</dbReference>
<dbReference type="Gene3D" id="3.30.450.40">
    <property type="match status" value="2"/>
</dbReference>
<dbReference type="InterPro" id="IPR043128">
    <property type="entry name" value="Rev_trsase/Diguanyl_cyclase"/>
</dbReference>
<dbReference type="FunFam" id="3.30.70.270:FF:000001">
    <property type="entry name" value="Diguanylate cyclase domain protein"/>
    <property type="match status" value="1"/>
</dbReference>
<feature type="domain" description="GGDEF" evidence="1">
    <location>
        <begin position="493"/>
        <end position="622"/>
    </location>
</feature>
<dbReference type="Gene3D" id="3.30.70.270">
    <property type="match status" value="1"/>
</dbReference>
<dbReference type="Proteomes" id="UP000179524">
    <property type="component" value="Unassembled WGS sequence"/>
</dbReference>
<dbReference type="PANTHER" id="PTHR45138:SF9">
    <property type="entry name" value="DIGUANYLATE CYCLASE DGCM-RELATED"/>
    <property type="match status" value="1"/>
</dbReference>
<dbReference type="InterPro" id="IPR000160">
    <property type="entry name" value="GGDEF_dom"/>
</dbReference>
<keyword evidence="3" id="KW-1185">Reference proteome</keyword>
<dbReference type="InterPro" id="IPR050469">
    <property type="entry name" value="Diguanylate_Cyclase"/>
</dbReference>